<organism evidence="2 3">
    <name type="scientific">Kwoniella heveanensis BCC8398</name>
    <dbReference type="NCBI Taxonomy" id="1296120"/>
    <lineage>
        <taxon>Eukaryota</taxon>
        <taxon>Fungi</taxon>
        <taxon>Dikarya</taxon>
        <taxon>Basidiomycota</taxon>
        <taxon>Agaricomycotina</taxon>
        <taxon>Tremellomycetes</taxon>
        <taxon>Tremellales</taxon>
        <taxon>Cryptococcaceae</taxon>
        <taxon>Kwoniella</taxon>
    </lineage>
</organism>
<accession>A0A1B9H0M1</accession>
<sequence length="361" mass="39903">MSSGSTGVKPFNVLLLGAGPINFGLIDRDQARAERVLTIKRADDNVKTGYEKTKVFGSIDEAAAGLKGEDVPHLAVQGFQANTRGTTLPGQDSEMRLIEHFPNIALLIEKPISDYPDFKEVEQVGKKLKGNVVSVGYMLRYLKAVQAIKESLAWSSDYAAQSVNCGYWHMDREPGPIVTQATHICDLNRYLTPPILFDSIKVNTVESTDPAGKLSLLKFDEQKEIKLENRISKITSASWRYENGGVGSLVHGVCLHEGDYDVELVIVADGWKIKLVDPYGTAPTLYVRQPGSKTEVKTVFTDDDCYLSEVEAIINVVDGKADRSVILSPYEDAIQTYELTWAIRRAGERSYAARRGATQKQ</sequence>
<dbReference type="AlphaFoldDB" id="A0A1B9H0M1"/>
<dbReference type="InterPro" id="IPR052515">
    <property type="entry name" value="Gfo/Idh/MocA_Oxidoreductase"/>
</dbReference>
<gene>
    <name evidence="2" type="ORF">I316_01422</name>
</gene>
<evidence type="ECO:0000259" key="1">
    <source>
        <dbReference type="Pfam" id="PF08635"/>
    </source>
</evidence>
<dbReference type="EMBL" id="KI669494">
    <property type="protein sequence ID" value="OCF36826.1"/>
    <property type="molecule type" value="Genomic_DNA"/>
</dbReference>
<dbReference type="Gene3D" id="3.30.360.10">
    <property type="entry name" value="Dihydrodipicolinate Reductase, domain 2"/>
    <property type="match status" value="1"/>
</dbReference>
<reference evidence="3" key="2">
    <citation type="submission" date="2013-12" db="EMBL/GenBank/DDBJ databases">
        <title>Evolution of pathogenesis and genome organization in the Tremellales.</title>
        <authorList>
            <person name="Cuomo C."/>
            <person name="Litvintseva A."/>
            <person name="Heitman J."/>
            <person name="Chen Y."/>
            <person name="Sun S."/>
            <person name="Springer D."/>
            <person name="Dromer F."/>
            <person name="Young S."/>
            <person name="Zeng Q."/>
            <person name="Chapman S."/>
            <person name="Gujja S."/>
            <person name="Saif S."/>
            <person name="Birren B."/>
        </authorList>
    </citation>
    <scope>NUCLEOTIDE SEQUENCE [LARGE SCALE GENOMIC DNA]</scope>
    <source>
        <strain evidence="3">BCC8398</strain>
    </source>
</reference>
<dbReference type="Pfam" id="PF08635">
    <property type="entry name" value="ox_reductase_C"/>
    <property type="match status" value="1"/>
</dbReference>
<dbReference type="STRING" id="1296120.A0A1B9H0M1"/>
<name>A0A1B9H0M1_9TREE</name>
<protein>
    <recommendedName>
        <fullName evidence="1">Oxidoreductase putative C-terminal domain-containing protein</fullName>
    </recommendedName>
</protein>
<evidence type="ECO:0000313" key="2">
    <source>
        <dbReference type="EMBL" id="OCF36826.1"/>
    </source>
</evidence>
<dbReference type="OrthoDB" id="10250282at2759"/>
<dbReference type="PANTHER" id="PTHR43249">
    <property type="entry name" value="UDP-N-ACETYL-2-AMINO-2-DEOXY-D-GLUCURONATE OXIDASE"/>
    <property type="match status" value="1"/>
</dbReference>
<feature type="domain" description="Oxidoreductase putative C-terminal" evidence="1">
    <location>
        <begin position="155"/>
        <end position="271"/>
    </location>
</feature>
<proteinExistence type="predicted"/>
<dbReference type="InterPro" id="IPR013944">
    <property type="entry name" value="OxRdtase_put_C"/>
</dbReference>
<reference evidence="2 3" key="1">
    <citation type="submission" date="2013-07" db="EMBL/GenBank/DDBJ databases">
        <title>The Genome Sequence of Cryptococcus heveanensis BCC8398.</title>
        <authorList>
            <consortium name="The Broad Institute Genome Sequencing Platform"/>
            <person name="Cuomo C."/>
            <person name="Litvintseva A."/>
            <person name="Chen Y."/>
            <person name="Heitman J."/>
            <person name="Sun S."/>
            <person name="Springer D."/>
            <person name="Dromer F."/>
            <person name="Young S.K."/>
            <person name="Zeng Q."/>
            <person name="Gargeya S."/>
            <person name="Fitzgerald M."/>
            <person name="Abouelleil A."/>
            <person name="Alvarado L."/>
            <person name="Berlin A.M."/>
            <person name="Chapman S.B."/>
            <person name="Dewar J."/>
            <person name="Goldberg J."/>
            <person name="Griggs A."/>
            <person name="Gujja S."/>
            <person name="Hansen M."/>
            <person name="Howarth C."/>
            <person name="Imamovic A."/>
            <person name="Larimer J."/>
            <person name="McCowan C."/>
            <person name="Murphy C."/>
            <person name="Pearson M."/>
            <person name="Priest M."/>
            <person name="Roberts A."/>
            <person name="Saif S."/>
            <person name="Shea T."/>
            <person name="Sykes S."/>
            <person name="Wortman J."/>
            <person name="Nusbaum C."/>
            <person name="Birren B."/>
        </authorList>
    </citation>
    <scope>NUCLEOTIDE SEQUENCE [LARGE SCALE GENOMIC DNA]</scope>
    <source>
        <strain evidence="2 3">BCC8398</strain>
    </source>
</reference>
<dbReference type="Proteomes" id="UP000092666">
    <property type="component" value="Unassembled WGS sequence"/>
</dbReference>
<dbReference type="PANTHER" id="PTHR43249:SF1">
    <property type="entry name" value="D-GLUCOSIDE 3-DEHYDROGENASE"/>
    <property type="match status" value="1"/>
</dbReference>
<evidence type="ECO:0000313" key="3">
    <source>
        <dbReference type="Proteomes" id="UP000092666"/>
    </source>
</evidence>
<keyword evidence="3" id="KW-1185">Reference proteome</keyword>